<comment type="caution">
    <text evidence="2">The sequence shown here is derived from an EMBL/GenBank/DDBJ whole genome shotgun (WGS) entry which is preliminary data.</text>
</comment>
<dbReference type="EMBL" id="JARK01001431">
    <property type="protein sequence ID" value="EYC03155.1"/>
    <property type="molecule type" value="Genomic_DNA"/>
</dbReference>
<dbReference type="AlphaFoldDB" id="A0A016TKB9"/>
<name>A0A016TKB9_9BILA</name>
<evidence type="ECO:0000256" key="1">
    <source>
        <dbReference type="SAM" id="MobiDB-lite"/>
    </source>
</evidence>
<gene>
    <name evidence="2" type="primary">Acey_s0095.g2794</name>
    <name evidence="2" type="ORF">Y032_0095g2794</name>
</gene>
<feature type="compositionally biased region" description="Basic residues" evidence="1">
    <location>
        <begin position="1"/>
        <end position="12"/>
    </location>
</feature>
<proteinExistence type="predicted"/>
<organism evidence="2 3">
    <name type="scientific">Ancylostoma ceylanicum</name>
    <dbReference type="NCBI Taxonomy" id="53326"/>
    <lineage>
        <taxon>Eukaryota</taxon>
        <taxon>Metazoa</taxon>
        <taxon>Ecdysozoa</taxon>
        <taxon>Nematoda</taxon>
        <taxon>Chromadorea</taxon>
        <taxon>Rhabditida</taxon>
        <taxon>Rhabditina</taxon>
        <taxon>Rhabditomorpha</taxon>
        <taxon>Strongyloidea</taxon>
        <taxon>Ancylostomatidae</taxon>
        <taxon>Ancylostomatinae</taxon>
        <taxon>Ancylostoma</taxon>
    </lineage>
</organism>
<protein>
    <submittedName>
        <fullName evidence="2">Uncharacterized protein</fullName>
    </submittedName>
</protein>
<keyword evidence="3" id="KW-1185">Reference proteome</keyword>
<dbReference type="Proteomes" id="UP000024635">
    <property type="component" value="Unassembled WGS sequence"/>
</dbReference>
<evidence type="ECO:0000313" key="3">
    <source>
        <dbReference type="Proteomes" id="UP000024635"/>
    </source>
</evidence>
<evidence type="ECO:0000313" key="2">
    <source>
        <dbReference type="EMBL" id="EYC03155.1"/>
    </source>
</evidence>
<sequence>MAVTPPRRRKARGATAPLEQEPLQDNKLRGFLDSKLVFLLANIKCDEQVPRNGGDDMIVSGAVAPCSFRDLGWVTAIDAHCKYEHLLDGCGETPKLIRCCSLCNLLDACTAQ</sequence>
<feature type="region of interest" description="Disordered" evidence="1">
    <location>
        <begin position="1"/>
        <end position="21"/>
    </location>
</feature>
<reference evidence="3" key="1">
    <citation type="journal article" date="2015" name="Nat. Genet.">
        <title>The genome and transcriptome of the zoonotic hookworm Ancylostoma ceylanicum identify infection-specific gene families.</title>
        <authorList>
            <person name="Schwarz E.M."/>
            <person name="Hu Y."/>
            <person name="Antoshechkin I."/>
            <person name="Miller M.M."/>
            <person name="Sternberg P.W."/>
            <person name="Aroian R.V."/>
        </authorList>
    </citation>
    <scope>NUCLEOTIDE SEQUENCE</scope>
    <source>
        <strain evidence="3">HY135</strain>
    </source>
</reference>
<accession>A0A016TKB9</accession>